<dbReference type="InterPro" id="IPR001296">
    <property type="entry name" value="Glyco_trans_1"/>
</dbReference>
<dbReference type="Proteomes" id="UP001059950">
    <property type="component" value="Chromosome"/>
</dbReference>
<dbReference type="InterPro" id="IPR050194">
    <property type="entry name" value="Glycosyltransferase_grp1"/>
</dbReference>
<dbReference type="EMBL" id="CP073344">
    <property type="protein sequence ID" value="UTW02467.1"/>
    <property type="molecule type" value="Genomic_DNA"/>
</dbReference>
<proteinExistence type="predicted"/>
<evidence type="ECO:0000313" key="3">
    <source>
        <dbReference type="Proteomes" id="UP001059950"/>
    </source>
</evidence>
<organism evidence="2 3">
    <name type="scientific">Amphritea atlantica</name>
    <dbReference type="NCBI Taxonomy" id="355243"/>
    <lineage>
        <taxon>Bacteria</taxon>
        <taxon>Pseudomonadati</taxon>
        <taxon>Pseudomonadota</taxon>
        <taxon>Gammaproteobacteria</taxon>
        <taxon>Oceanospirillales</taxon>
        <taxon>Oceanospirillaceae</taxon>
        <taxon>Amphritea</taxon>
    </lineage>
</organism>
<keyword evidence="2" id="KW-0808">Transferase</keyword>
<dbReference type="GO" id="GO:0016757">
    <property type="term" value="F:glycosyltransferase activity"/>
    <property type="evidence" value="ECO:0007669"/>
    <property type="project" value="UniProtKB-KW"/>
</dbReference>
<dbReference type="EC" id="2.4.-.-" evidence="2"/>
<keyword evidence="2" id="KW-0328">Glycosyltransferase</keyword>
<dbReference type="PANTHER" id="PTHR45947">
    <property type="entry name" value="SULFOQUINOVOSYL TRANSFERASE SQD2"/>
    <property type="match status" value="1"/>
</dbReference>
<accession>A0ABY5GRZ6</accession>
<protein>
    <submittedName>
        <fullName evidence="2">Glycosyltransferase</fullName>
        <ecNumber evidence="2">2.4.-.-</ecNumber>
    </submittedName>
</protein>
<dbReference type="Pfam" id="PF00534">
    <property type="entry name" value="Glycos_transf_1"/>
    <property type="match status" value="1"/>
</dbReference>
<dbReference type="Gene3D" id="3.40.50.2000">
    <property type="entry name" value="Glycogen Phosphorylase B"/>
    <property type="match status" value="2"/>
</dbReference>
<name>A0ABY5GRZ6_9GAMM</name>
<dbReference type="SUPFAM" id="SSF53756">
    <property type="entry name" value="UDP-Glycosyltransferase/glycogen phosphorylase"/>
    <property type="match status" value="1"/>
</dbReference>
<evidence type="ECO:0000259" key="1">
    <source>
        <dbReference type="Pfam" id="PF00534"/>
    </source>
</evidence>
<dbReference type="PANTHER" id="PTHR45947:SF3">
    <property type="entry name" value="SULFOQUINOVOSYL TRANSFERASE SQD2"/>
    <property type="match status" value="1"/>
</dbReference>
<sequence length="343" mass="38143">MTLEKDRELDSNGVDVSCLSNSEKKQSSIFLWLRAILNSKSLSKELRDSKVVLVYLERALVCTVLASFFLKEKPRIVVNVESDLKHKYGKYGFFSKIVLSFFYRFANDVVFKTAGSSKSFFSFLPNVKAAVHIVNNPVLLSEVGGSDKVDCRMKGFKNILVAGRLHPTKGVWFSIYLYSELIKLDRCYKLLIAGDGVERDSLMMYASSLGLRVGCSAIESMKEVDVLFLGQVSNMADLYQQSDVFLSNSYSESFGLTILESIVNGVPVVVSDFGGVLDEVDSQYIKVLGLTPKNSAGVGDIDPWLSAIKFYSNTRVSSHCIDSFKAGFSDDKYKLNMGRLLSI</sequence>
<reference evidence="2" key="1">
    <citation type="submission" date="2021-04" db="EMBL/GenBank/DDBJ databases">
        <title>Oceanospirillales bacteria with DddD are important DMSP degraders in coastal seawater.</title>
        <authorList>
            <person name="Liu J."/>
        </authorList>
    </citation>
    <scope>NUCLEOTIDE SEQUENCE</scope>
    <source>
        <strain evidence="2">GY6</strain>
    </source>
</reference>
<gene>
    <name evidence="2" type="ORF">KDX31_14040</name>
</gene>
<feature type="domain" description="Glycosyl transferase family 1" evidence="1">
    <location>
        <begin position="157"/>
        <end position="288"/>
    </location>
</feature>
<evidence type="ECO:0000313" key="2">
    <source>
        <dbReference type="EMBL" id="UTW02467.1"/>
    </source>
</evidence>
<keyword evidence="3" id="KW-1185">Reference proteome</keyword>